<dbReference type="Proteomes" id="UP000078546">
    <property type="component" value="Unassembled WGS sequence"/>
</dbReference>
<dbReference type="AlphaFoldDB" id="A0A1A8WSZ2"/>
<keyword evidence="1" id="KW-0812">Transmembrane</keyword>
<keyword evidence="1" id="KW-1133">Transmembrane helix</keyword>
<proteinExistence type="predicted"/>
<reference evidence="2" key="1">
    <citation type="submission" date="2016-05" db="EMBL/GenBank/DDBJ databases">
        <authorList>
            <person name="Lavstsen T."/>
            <person name="Jespersen J.S."/>
        </authorList>
    </citation>
    <scope>NUCLEOTIDE SEQUENCE [LARGE SCALE GENOMIC DNA]</scope>
</reference>
<gene>
    <name evidence="3" type="ORF">POVCU1_071330</name>
    <name evidence="2" type="ORF">POVCU2_0100640</name>
</gene>
<evidence type="ECO:0000313" key="2">
    <source>
        <dbReference type="EMBL" id="SBS96013.1"/>
    </source>
</evidence>
<organism evidence="2 5">
    <name type="scientific">Plasmodium ovale curtisi</name>
    <dbReference type="NCBI Taxonomy" id="864141"/>
    <lineage>
        <taxon>Eukaryota</taxon>
        <taxon>Sar</taxon>
        <taxon>Alveolata</taxon>
        <taxon>Apicomplexa</taxon>
        <taxon>Aconoidasida</taxon>
        <taxon>Haemosporida</taxon>
        <taxon>Plasmodiidae</taxon>
        <taxon>Plasmodium</taxon>
        <taxon>Plasmodium (Plasmodium)</taxon>
    </lineage>
</organism>
<accession>A0A1A8WSZ2</accession>
<evidence type="ECO:0000313" key="3">
    <source>
        <dbReference type="EMBL" id="SBT01961.1"/>
    </source>
</evidence>
<evidence type="ECO:0000256" key="1">
    <source>
        <dbReference type="SAM" id="Phobius"/>
    </source>
</evidence>
<evidence type="ECO:0000313" key="4">
    <source>
        <dbReference type="Proteomes" id="UP000078546"/>
    </source>
</evidence>
<dbReference type="InterPro" id="IPR008780">
    <property type="entry name" value="Plasmodium_Vir"/>
</dbReference>
<dbReference type="Proteomes" id="UP000078560">
    <property type="component" value="Unassembled WGS sequence"/>
</dbReference>
<reference evidence="4 5" key="2">
    <citation type="submission" date="2016-05" db="EMBL/GenBank/DDBJ databases">
        <authorList>
            <person name="Naeem Raeece"/>
        </authorList>
    </citation>
    <scope>NUCLEOTIDE SEQUENCE [LARGE SCALE GENOMIC DNA]</scope>
</reference>
<protein>
    <submittedName>
        <fullName evidence="2">PIR Superfamily Protein</fullName>
    </submittedName>
</protein>
<name>A0A1A8WSZ2_PLAOA</name>
<dbReference type="Pfam" id="PF05795">
    <property type="entry name" value="Plasmodium_Vir"/>
    <property type="match status" value="2"/>
</dbReference>
<dbReference type="EMBL" id="FLQU01002227">
    <property type="protein sequence ID" value="SBS96013.1"/>
    <property type="molecule type" value="Genomic_DNA"/>
</dbReference>
<sequence>MNAAEEILKNSSKYKLYNKFNDNVNLDPYRKYCKNTLSLDRIFEGFNELCYTFAKNLIKLPEILSDETENDDERCRYINFWITDIVRTKSGTHWKGKGNIIRTLTGFLKAEHAISAELTNNKCHFDYNSNIDLDLWKERKDLHDYIRNYNYINVRINSDGNLCKIYFQYFNYINEIHEKYKKECCNGNPSQKCPNLMDLSYFCSDSFFNKLECDVTNGVAAASTIEEKFLGLEVSAERGTSPSVSASLSENYQDINRDIMTNKSDYYAKLGVSLSFLGILSAFLYLYKFTTFGNLIRSKVLKNEMKVKLDEDAQNLTTHELNNFDDNKFTDGYNITYYPS</sequence>
<keyword evidence="1" id="KW-0472">Membrane</keyword>
<feature type="transmembrane region" description="Helical" evidence="1">
    <location>
        <begin position="266"/>
        <end position="287"/>
    </location>
</feature>
<evidence type="ECO:0000313" key="5">
    <source>
        <dbReference type="Proteomes" id="UP000078560"/>
    </source>
</evidence>
<dbReference type="EMBL" id="FLQV01002927">
    <property type="protein sequence ID" value="SBT01961.1"/>
    <property type="molecule type" value="Genomic_DNA"/>
</dbReference>